<keyword evidence="4" id="KW-0723">Serine/threonine-protein kinase</keyword>
<keyword evidence="9" id="KW-0067">ATP-binding</keyword>
<dbReference type="GO" id="GO:0004674">
    <property type="term" value="F:protein serine/threonine kinase activity"/>
    <property type="evidence" value="ECO:0007669"/>
    <property type="project" value="UniProtKB-KW"/>
</dbReference>
<dbReference type="InterPro" id="IPR015285">
    <property type="entry name" value="RIO2_wHTH_N"/>
</dbReference>
<evidence type="ECO:0000256" key="1">
    <source>
        <dbReference type="ARBA" id="ARBA00001946"/>
    </source>
</evidence>
<dbReference type="FunFam" id="3.30.200.20:FF:000052">
    <property type="entry name" value="Serine/threonine-protein kinase RIO2"/>
    <property type="match status" value="1"/>
</dbReference>
<evidence type="ECO:0000256" key="3">
    <source>
        <dbReference type="ARBA" id="ARBA00012513"/>
    </source>
</evidence>
<dbReference type="OrthoDB" id="10258631at2759"/>
<sequence length="473" mass="52696">MTEKVENGSRNHEVVPTPLIAQLSGLRANSGVQKSISTLAKANLIAKVKNSKYDGYRLTYGGLDYLSLHALLKQSTLYSVGNQIGVGKESDIFVVADSKGTQHVLKIHRLGRISFRTVKNNRDYGRGRQKTAASSAGSYWMYMSKLAALKEFTFMKRLWEAGVPVPEPRSQNRHTLVMELVDGFPLRQIRTVPDPRSLYAELMALIVRLAGLGLIHGDFNEFNILIKEVEEGDEAIEEELKQLPKLGVSETDTSVPTTIPPADNVAALKPSTDPVDTSSTVEAPQPANSASPLTTKPISLIPIIIDFPQMISIDHPDAETYFLRDVDCIKRFFERRFRFTSDSPGPTFKDALKAVKSGNRRLDVEAEASGFSGKMAKELERYMREVGAGGDSDEEGESREVLEEDSEEKSEEEEENDQEEGEDLKAEEENERDDTQGDWRQRLKDLDLMEDGSQRQTGQEVQKAKKAASGWVI</sequence>
<keyword evidence="7" id="KW-0547">Nucleotide-binding</keyword>
<dbReference type="EMBL" id="LCWF01000118">
    <property type="protein sequence ID" value="KKY18695.1"/>
    <property type="molecule type" value="Genomic_DNA"/>
</dbReference>
<evidence type="ECO:0000256" key="2">
    <source>
        <dbReference type="ARBA" id="ARBA00009196"/>
    </source>
</evidence>
<keyword evidence="8 15" id="KW-0418">Kinase</keyword>
<keyword evidence="6" id="KW-0479">Metal-binding</keyword>
<reference evidence="15 16" key="2">
    <citation type="submission" date="2015-05" db="EMBL/GenBank/DDBJ databases">
        <authorList>
            <person name="Morales-Cruz A."/>
            <person name="Amrine K.C."/>
            <person name="Cantu D."/>
        </authorList>
    </citation>
    <scope>NUCLEOTIDE SEQUENCE [LARGE SCALE GENOMIC DNA]</scope>
    <source>
        <strain evidence="15">UCRPC4</strain>
    </source>
</reference>
<dbReference type="InterPro" id="IPR018935">
    <property type="entry name" value="RIO_kinase_CS"/>
</dbReference>
<evidence type="ECO:0000313" key="15">
    <source>
        <dbReference type="EMBL" id="KKY18695.1"/>
    </source>
</evidence>
<dbReference type="InterPro" id="IPR011009">
    <property type="entry name" value="Kinase-like_dom_sf"/>
</dbReference>
<evidence type="ECO:0000256" key="13">
    <source>
        <dbReference type="SAM" id="MobiDB-lite"/>
    </source>
</evidence>
<dbReference type="InterPro" id="IPR036390">
    <property type="entry name" value="WH_DNA-bd_sf"/>
</dbReference>
<comment type="catalytic activity">
    <reaction evidence="12">
        <text>L-seryl-[protein] + ATP = O-phospho-L-seryl-[protein] + ADP + H(+)</text>
        <dbReference type="Rhea" id="RHEA:17989"/>
        <dbReference type="Rhea" id="RHEA-COMP:9863"/>
        <dbReference type="Rhea" id="RHEA-COMP:11604"/>
        <dbReference type="ChEBI" id="CHEBI:15378"/>
        <dbReference type="ChEBI" id="CHEBI:29999"/>
        <dbReference type="ChEBI" id="CHEBI:30616"/>
        <dbReference type="ChEBI" id="CHEBI:83421"/>
        <dbReference type="ChEBI" id="CHEBI:456216"/>
        <dbReference type="EC" id="2.7.11.1"/>
    </reaction>
</comment>
<dbReference type="Proteomes" id="UP000053317">
    <property type="component" value="Unassembled WGS sequence"/>
</dbReference>
<evidence type="ECO:0000256" key="9">
    <source>
        <dbReference type="ARBA" id="ARBA00022840"/>
    </source>
</evidence>
<keyword evidence="5" id="KW-0808">Transferase</keyword>
<dbReference type="InterPro" id="IPR030484">
    <property type="entry name" value="Rio2"/>
</dbReference>
<comment type="cofactor">
    <cofactor evidence="1">
        <name>Mg(2+)</name>
        <dbReference type="ChEBI" id="CHEBI:18420"/>
    </cofactor>
</comment>
<dbReference type="Pfam" id="PF09202">
    <property type="entry name" value="Rio2_N"/>
    <property type="match status" value="1"/>
</dbReference>
<dbReference type="GO" id="GO:0005829">
    <property type="term" value="C:cytosol"/>
    <property type="evidence" value="ECO:0007669"/>
    <property type="project" value="TreeGrafter"/>
</dbReference>
<dbReference type="InterPro" id="IPR036388">
    <property type="entry name" value="WH-like_DNA-bd_sf"/>
</dbReference>
<dbReference type="Gene3D" id="1.10.510.10">
    <property type="entry name" value="Transferase(Phosphotransferase) domain 1"/>
    <property type="match status" value="1"/>
</dbReference>
<dbReference type="EC" id="2.7.11.1" evidence="3"/>
<keyword evidence="16" id="KW-1185">Reference proteome</keyword>
<dbReference type="SUPFAM" id="SSF56112">
    <property type="entry name" value="Protein kinase-like (PK-like)"/>
    <property type="match status" value="1"/>
</dbReference>
<evidence type="ECO:0000256" key="5">
    <source>
        <dbReference type="ARBA" id="ARBA00022679"/>
    </source>
</evidence>
<dbReference type="GO" id="GO:0005634">
    <property type="term" value="C:nucleus"/>
    <property type="evidence" value="ECO:0007669"/>
    <property type="project" value="TreeGrafter"/>
</dbReference>
<feature type="domain" description="RIO kinase" evidence="14">
    <location>
        <begin position="49"/>
        <end position="357"/>
    </location>
</feature>
<dbReference type="PROSITE" id="PS01245">
    <property type="entry name" value="RIO1"/>
    <property type="match status" value="1"/>
</dbReference>
<dbReference type="Gene3D" id="3.30.200.20">
    <property type="entry name" value="Phosphorylase Kinase, domain 1"/>
    <property type="match status" value="1"/>
</dbReference>
<dbReference type="GO" id="GO:0046872">
    <property type="term" value="F:metal ion binding"/>
    <property type="evidence" value="ECO:0007669"/>
    <property type="project" value="UniProtKB-KW"/>
</dbReference>
<name>A0A0G2GPD7_PHACM</name>
<evidence type="ECO:0000256" key="4">
    <source>
        <dbReference type="ARBA" id="ARBA00022527"/>
    </source>
</evidence>
<proteinExistence type="inferred from homology"/>
<dbReference type="Gene3D" id="1.10.10.10">
    <property type="entry name" value="Winged helix-like DNA-binding domain superfamily/Winged helix DNA-binding domain"/>
    <property type="match status" value="1"/>
</dbReference>
<feature type="compositionally biased region" description="Basic and acidic residues" evidence="13">
    <location>
        <begin position="433"/>
        <end position="447"/>
    </location>
</feature>
<evidence type="ECO:0000256" key="12">
    <source>
        <dbReference type="ARBA" id="ARBA00048679"/>
    </source>
</evidence>
<evidence type="ECO:0000313" key="16">
    <source>
        <dbReference type="Proteomes" id="UP000053317"/>
    </source>
</evidence>
<feature type="region of interest" description="Disordered" evidence="13">
    <location>
        <begin position="250"/>
        <end position="291"/>
    </location>
</feature>
<gene>
    <name evidence="15" type="ORF">UCRPC4_g04846</name>
</gene>
<dbReference type="Pfam" id="PF01163">
    <property type="entry name" value="RIO1"/>
    <property type="match status" value="2"/>
</dbReference>
<dbReference type="GO" id="GO:0005524">
    <property type="term" value="F:ATP binding"/>
    <property type="evidence" value="ECO:0007669"/>
    <property type="project" value="UniProtKB-KW"/>
</dbReference>
<feature type="compositionally biased region" description="Acidic residues" evidence="13">
    <location>
        <begin position="391"/>
        <end position="432"/>
    </location>
</feature>
<evidence type="ECO:0000256" key="11">
    <source>
        <dbReference type="ARBA" id="ARBA00047899"/>
    </source>
</evidence>
<evidence type="ECO:0000256" key="7">
    <source>
        <dbReference type="ARBA" id="ARBA00022741"/>
    </source>
</evidence>
<reference evidence="15 16" key="1">
    <citation type="submission" date="2015-05" db="EMBL/GenBank/DDBJ databases">
        <title>Distinctive expansion of gene families associated with plant cell wall degradation and secondary metabolism in the genomes of grapevine trunk pathogens.</title>
        <authorList>
            <person name="Lawrence D.P."/>
            <person name="Travadon R."/>
            <person name="Rolshausen P.E."/>
            <person name="Baumgartner K."/>
        </authorList>
    </citation>
    <scope>NUCLEOTIDE SEQUENCE [LARGE SCALE GENOMIC DNA]</scope>
    <source>
        <strain evidence="15">UCRPC4</strain>
    </source>
</reference>
<dbReference type="InterPro" id="IPR018934">
    <property type="entry name" value="RIO_dom"/>
</dbReference>
<comment type="caution">
    <text evidence="15">The sequence shown here is derived from an EMBL/GenBank/DDBJ whole genome shotgun (WGS) entry which is preliminary data.</text>
</comment>
<evidence type="ECO:0000256" key="6">
    <source>
        <dbReference type="ARBA" id="ARBA00022723"/>
    </source>
</evidence>
<comment type="similarity">
    <text evidence="2">Belongs to the protein kinase superfamily. RIO-type Ser/Thr kinase family.</text>
</comment>
<dbReference type="CDD" id="cd05144">
    <property type="entry name" value="RIO2_C"/>
    <property type="match status" value="1"/>
</dbReference>
<dbReference type="PANTHER" id="PTHR45852:SF1">
    <property type="entry name" value="SERINE_THREONINE-PROTEIN KINASE RIO2"/>
    <property type="match status" value="1"/>
</dbReference>
<accession>A0A0G2GPD7</accession>
<organism evidence="15 16">
    <name type="scientific">Phaeomoniella chlamydospora</name>
    <name type="common">Phaeoacremonium chlamydosporum</name>
    <dbReference type="NCBI Taxonomy" id="158046"/>
    <lineage>
        <taxon>Eukaryota</taxon>
        <taxon>Fungi</taxon>
        <taxon>Dikarya</taxon>
        <taxon>Ascomycota</taxon>
        <taxon>Pezizomycotina</taxon>
        <taxon>Eurotiomycetes</taxon>
        <taxon>Chaetothyriomycetidae</taxon>
        <taxon>Phaeomoniellales</taxon>
        <taxon>Phaeomoniellaceae</taxon>
        <taxon>Phaeomoniella</taxon>
    </lineage>
</organism>
<evidence type="ECO:0000256" key="10">
    <source>
        <dbReference type="ARBA" id="ARBA00022842"/>
    </source>
</evidence>
<feature type="compositionally biased region" description="Polar residues" evidence="13">
    <location>
        <begin position="274"/>
        <end position="291"/>
    </location>
</feature>
<dbReference type="SMART" id="SM00090">
    <property type="entry name" value="RIO"/>
    <property type="match status" value="1"/>
</dbReference>
<dbReference type="InterPro" id="IPR000687">
    <property type="entry name" value="RIO_kinase"/>
</dbReference>
<feature type="region of interest" description="Disordered" evidence="13">
    <location>
        <begin position="387"/>
        <end position="473"/>
    </location>
</feature>
<keyword evidence="10" id="KW-0460">Magnesium</keyword>
<protein>
    <recommendedName>
        <fullName evidence="3">non-specific serine/threonine protein kinase</fullName>
        <ecNumber evidence="3">2.7.11.1</ecNumber>
    </recommendedName>
</protein>
<dbReference type="GO" id="GO:0030490">
    <property type="term" value="P:maturation of SSU-rRNA"/>
    <property type="evidence" value="ECO:0007669"/>
    <property type="project" value="TreeGrafter"/>
</dbReference>
<evidence type="ECO:0000256" key="8">
    <source>
        <dbReference type="ARBA" id="ARBA00022777"/>
    </source>
</evidence>
<evidence type="ECO:0000259" key="14">
    <source>
        <dbReference type="SMART" id="SM00090"/>
    </source>
</evidence>
<comment type="catalytic activity">
    <reaction evidence="11">
        <text>L-threonyl-[protein] + ATP = O-phospho-L-threonyl-[protein] + ADP + H(+)</text>
        <dbReference type="Rhea" id="RHEA:46608"/>
        <dbReference type="Rhea" id="RHEA-COMP:11060"/>
        <dbReference type="Rhea" id="RHEA-COMP:11605"/>
        <dbReference type="ChEBI" id="CHEBI:15378"/>
        <dbReference type="ChEBI" id="CHEBI:30013"/>
        <dbReference type="ChEBI" id="CHEBI:30616"/>
        <dbReference type="ChEBI" id="CHEBI:61977"/>
        <dbReference type="ChEBI" id="CHEBI:456216"/>
        <dbReference type="EC" id="2.7.11.1"/>
    </reaction>
</comment>
<dbReference type="AlphaFoldDB" id="A0A0G2GPD7"/>
<dbReference type="SUPFAM" id="SSF46785">
    <property type="entry name" value="Winged helix' DNA-binding domain"/>
    <property type="match status" value="1"/>
</dbReference>
<dbReference type="GO" id="GO:0030688">
    <property type="term" value="C:preribosome, small subunit precursor"/>
    <property type="evidence" value="ECO:0007669"/>
    <property type="project" value="TreeGrafter"/>
</dbReference>
<dbReference type="PANTHER" id="PTHR45852">
    <property type="entry name" value="SER/THR-PROTEIN KINASE RIO2"/>
    <property type="match status" value="1"/>
</dbReference>